<keyword evidence="2" id="KW-0479">Metal-binding</keyword>
<dbReference type="InterPro" id="IPR006680">
    <property type="entry name" value="Amidohydro-rel"/>
</dbReference>
<dbReference type="GO" id="GO:0005737">
    <property type="term" value="C:cytoplasm"/>
    <property type="evidence" value="ECO:0007669"/>
    <property type="project" value="TreeGrafter"/>
</dbReference>
<dbReference type="Pfam" id="PF01979">
    <property type="entry name" value="Amidohydro_1"/>
    <property type="match status" value="1"/>
</dbReference>
<dbReference type="SUPFAM" id="SSF51556">
    <property type="entry name" value="Metallo-dependent hydrolases"/>
    <property type="match status" value="1"/>
</dbReference>
<organism evidence="5 6">
    <name type="scientific">Platysternon megacephalum</name>
    <name type="common">big-headed turtle</name>
    <dbReference type="NCBI Taxonomy" id="55544"/>
    <lineage>
        <taxon>Eukaryota</taxon>
        <taxon>Metazoa</taxon>
        <taxon>Chordata</taxon>
        <taxon>Craniata</taxon>
        <taxon>Vertebrata</taxon>
        <taxon>Euteleostomi</taxon>
        <taxon>Archelosauria</taxon>
        <taxon>Testudinata</taxon>
        <taxon>Testudines</taxon>
        <taxon>Cryptodira</taxon>
        <taxon>Durocryptodira</taxon>
        <taxon>Testudinoidea</taxon>
        <taxon>Platysternidae</taxon>
        <taxon>Platysternon</taxon>
    </lineage>
</organism>
<evidence type="ECO:0000313" key="5">
    <source>
        <dbReference type="EMBL" id="TFJ94927.1"/>
    </source>
</evidence>
<dbReference type="PANTHER" id="PTHR43668">
    <property type="entry name" value="ALLANTOINASE"/>
    <property type="match status" value="1"/>
</dbReference>
<reference evidence="5 6" key="2">
    <citation type="submission" date="2019-04" db="EMBL/GenBank/DDBJ databases">
        <title>The genome sequence of big-headed turtle.</title>
        <authorList>
            <person name="Gong S."/>
        </authorList>
    </citation>
    <scope>NUCLEOTIDE SEQUENCE [LARGE SCALE GENOMIC DNA]</scope>
    <source>
        <strain evidence="5">DO16091913</strain>
        <tissue evidence="5">Muscle</tissue>
    </source>
</reference>
<name>A0A4D9DFC0_9SAUR</name>
<feature type="domain" description="Amidohydrolase-related" evidence="4">
    <location>
        <begin position="1"/>
        <end position="135"/>
    </location>
</feature>
<dbReference type="AlphaFoldDB" id="A0A4D9DFC0"/>
<dbReference type="Proteomes" id="UP000297703">
    <property type="component" value="Unassembled WGS sequence"/>
</dbReference>
<dbReference type="EMBL" id="QXTE01021468">
    <property type="protein sequence ID" value="TFJ94927.1"/>
    <property type="molecule type" value="Genomic_DNA"/>
</dbReference>
<evidence type="ECO:0000313" key="6">
    <source>
        <dbReference type="Proteomes" id="UP000297703"/>
    </source>
</evidence>
<accession>A0A4D9DFC0</accession>
<evidence type="ECO:0000256" key="2">
    <source>
        <dbReference type="ARBA" id="ARBA00022723"/>
    </source>
</evidence>
<evidence type="ECO:0000256" key="3">
    <source>
        <dbReference type="ARBA" id="ARBA00022801"/>
    </source>
</evidence>
<proteinExistence type="predicted"/>
<dbReference type="GO" id="GO:0046872">
    <property type="term" value="F:metal ion binding"/>
    <property type="evidence" value="ECO:0007669"/>
    <property type="project" value="UniProtKB-KW"/>
</dbReference>
<dbReference type="InterPro" id="IPR011059">
    <property type="entry name" value="Metal-dep_hydrolase_composite"/>
</dbReference>
<keyword evidence="3" id="KW-0378">Hydrolase</keyword>
<dbReference type="GO" id="GO:0004038">
    <property type="term" value="F:allantoinase activity"/>
    <property type="evidence" value="ECO:0007669"/>
    <property type="project" value="TreeGrafter"/>
</dbReference>
<sequence>MALRAALADGTIDMVGTDHAPHLAADKAKPFAQAAFGMMGLEAAVPVVTHTMVRSGMLSWSDVARVMSFAPAAMAGLAGQGRPLAVGEPAHLVAIDAEAAHVVDGASSVSKSRNNPWDQASLTGMVKATVWGGTVTCYDGRVGRDCLEASGAPG</sequence>
<dbReference type="STRING" id="55544.A0A4D9DFC0"/>
<protein>
    <submittedName>
        <fullName evidence="5">Glycerophosphodiester phosphodiesterase</fullName>
    </submittedName>
</protein>
<reference evidence="5 6" key="1">
    <citation type="submission" date="2019-04" db="EMBL/GenBank/DDBJ databases">
        <title>Draft genome of the big-headed turtle Platysternon megacephalum.</title>
        <authorList>
            <person name="Gong S."/>
        </authorList>
    </citation>
    <scope>NUCLEOTIDE SEQUENCE [LARGE SCALE GENOMIC DNA]</scope>
    <source>
        <strain evidence="5">DO16091913</strain>
        <tissue evidence="5">Muscle</tissue>
    </source>
</reference>
<dbReference type="PROSITE" id="PS00483">
    <property type="entry name" value="DIHYDROOROTASE_2"/>
    <property type="match status" value="1"/>
</dbReference>
<dbReference type="SUPFAM" id="SSF51338">
    <property type="entry name" value="Composite domain of metallo-dependent hydrolases"/>
    <property type="match status" value="1"/>
</dbReference>
<dbReference type="InterPro" id="IPR002195">
    <property type="entry name" value="Dihydroorotase_CS"/>
</dbReference>
<dbReference type="PANTHER" id="PTHR43668:SF2">
    <property type="entry name" value="ALLANTOINASE"/>
    <property type="match status" value="1"/>
</dbReference>
<evidence type="ECO:0000256" key="1">
    <source>
        <dbReference type="ARBA" id="ARBA00001947"/>
    </source>
</evidence>
<dbReference type="Gene3D" id="3.20.20.140">
    <property type="entry name" value="Metal-dependent hydrolases"/>
    <property type="match status" value="1"/>
</dbReference>
<dbReference type="GO" id="GO:0006145">
    <property type="term" value="P:purine nucleobase catabolic process"/>
    <property type="evidence" value="ECO:0007669"/>
    <property type="project" value="TreeGrafter"/>
</dbReference>
<gene>
    <name evidence="5" type="ORF">DR999_PMT23779</name>
</gene>
<keyword evidence="6" id="KW-1185">Reference proteome</keyword>
<dbReference type="InterPro" id="IPR032466">
    <property type="entry name" value="Metal_Hydrolase"/>
</dbReference>
<comment type="cofactor">
    <cofactor evidence="1">
        <name>Zn(2+)</name>
        <dbReference type="ChEBI" id="CHEBI:29105"/>
    </cofactor>
</comment>
<evidence type="ECO:0000259" key="4">
    <source>
        <dbReference type="Pfam" id="PF01979"/>
    </source>
</evidence>
<dbReference type="OrthoDB" id="1924787at2759"/>
<comment type="caution">
    <text evidence="5">The sequence shown here is derived from an EMBL/GenBank/DDBJ whole genome shotgun (WGS) entry which is preliminary data.</text>
</comment>
<dbReference type="InterPro" id="IPR050138">
    <property type="entry name" value="DHOase/Allantoinase_Hydrolase"/>
</dbReference>